<feature type="compositionally biased region" description="Acidic residues" evidence="1">
    <location>
        <begin position="161"/>
        <end position="172"/>
    </location>
</feature>
<feature type="compositionally biased region" description="Basic residues" evidence="1">
    <location>
        <begin position="134"/>
        <end position="147"/>
    </location>
</feature>
<dbReference type="GO" id="GO:0000124">
    <property type="term" value="C:SAGA complex"/>
    <property type="evidence" value="ECO:0007669"/>
    <property type="project" value="InterPro"/>
</dbReference>
<evidence type="ECO:0000256" key="1">
    <source>
        <dbReference type="SAM" id="MobiDB-lite"/>
    </source>
</evidence>
<feature type="region of interest" description="Disordered" evidence="1">
    <location>
        <begin position="339"/>
        <end position="393"/>
    </location>
</feature>
<accession>A9NVN8</accession>
<dbReference type="InterPro" id="IPR037804">
    <property type="entry name" value="SGF73"/>
</dbReference>
<dbReference type="PANTHER" id="PTHR47805">
    <property type="entry name" value="SAGA-ASSOCIATED FACTOR 73"/>
    <property type="match status" value="1"/>
</dbReference>
<protein>
    <recommendedName>
        <fullName evidence="3">SCA7 domain-containing protein</fullName>
    </recommendedName>
</protein>
<evidence type="ECO:0000313" key="2">
    <source>
        <dbReference type="EMBL" id="ABK24699.1"/>
    </source>
</evidence>
<feature type="compositionally biased region" description="Basic and acidic residues" evidence="1">
    <location>
        <begin position="372"/>
        <end position="386"/>
    </location>
</feature>
<feature type="region of interest" description="Disordered" evidence="1">
    <location>
        <begin position="1"/>
        <end position="24"/>
    </location>
</feature>
<sequence length="393" mass="42482">MADRPAGRNLGMREGLRRLPSMGHTLGRGRFAAMERLLSSGGAMEPSSAEEASYEKGTAQSIQKEMNEADEANLLEEEDMHVFDRKPLMDPLPLVSCNTCKKPIKKSQYAAHAERCRLLNASDDTGLELDGGTGHKKPPRKARKKVQMAHDNQGLTAGDQEISESLDGDDNAASESANVDDSQTGIASSIGREVKRSSTSMDGSLTVDGPAVGPGSSIYSECVMSPSKRAKLQPVQSSLTSEELDAMCGITTEPGKCQAPFTYKQHPESSKCTVKGGMPLYDAALDEHNAKLVLGLEPKTKEDHLADIPVPLATKVYYPRQNQRLRAMLGHLFRESVTKENSNESSLPNSLAGDGGVQSASIKILSPENDLPDPHKDFASQKKERTVNYTIDA</sequence>
<evidence type="ECO:0008006" key="3">
    <source>
        <dbReference type="Google" id="ProtNLM"/>
    </source>
</evidence>
<proteinExistence type="evidence at transcript level"/>
<dbReference type="EMBL" id="EF085394">
    <property type="protein sequence ID" value="ABK24699.1"/>
    <property type="molecule type" value="mRNA"/>
</dbReference>
<feature type="compositionally biased region" description="Polar residues" evidence="1">
    <location>
        <begin position="173"/>
        <end position="187"/>
    </location>
</feature>
<dbReference type="PANTHER" id="PTHR47805:SF1">
    <property type="entry name" value="SAGA-ASSOCIATED FACTOR 73"/>
    <property type="match status" value="1"/>
</dbReference>
<organism evidence="2">
    <name type="scientific">Picea sitchensis</name>
    <name type="common">Sitka spruce</name>
    <name type="synonym">Pinus sitchensis</name>
    <dbReference type="NCBI Taxonomy" id="3332"/>
    <lineage>
        <taxon>Eukaryota</taxon>
        <taxon>Viridiplantae</taxon>
        <taxon>Streptophyta</taxon>
        <taxon>Embryophyta</taxon>
        <taxon>Tracheophyta</taxon>
        <taxon>Spermatophyta</taxon>
        <taxon>Pinopsida</taxon>
        <taxon>Pinidae</taxon>
        <taxon>Conifers I</taxon>
        <taxon>Pinales</taxon>
        <taxon>Pinaceae</taxon>
        <taxon>Picea</taxon>
    </lineage>
</organism>
<dbReference type="AlphaFoldDB" id="A9NVN8"/>
<name>A9NVN8_PICSI</name>
<feature type="region of interest" description="Disordered" evidence="1">
    <location>
        <begin position="123"/>
        <end position="212"/>
    </location>
</feature>
<reference evidence="2" key="1">
    <citation type="journal article" date="2008" name="BMC Genomics">
        <title>A conifer genomics resource of 200,000 spruce (Picea spp.) ESTs and 6,464 high-quality, sequence-finished full-length cDNAs for Sitka spruce (Picea sitchensis).</title>
        <authorList>
            <person name="Ralph S.G."/>
            <person name="Chun H.J."/>
            <person name="Kolosova N."/>
            <person name="Cooper D."/>
            <person name="Oddy C."/>
            <person name="Ritland C.E."/>
            <person name="Kirkpatrick R."/>
            <person name="Moore R."/>
            <person name="Barber S."/>
            <person name="Holt R.A."/>
            <person name="Jones S.J."/>
            <person name="Marra M.A."/>
            <person name="Douglas C.J."/>
            <person name="Ritland K."/>
            <person name="Bohlmann J."/>
        </authorList>
    </citation>
    <scope>NUCLEOTIDE SEQUENCE</scope>
    <source>
        <tissue evidence="2">Bark</tissue>
    </source>
</reference>